<name>A0A323UD80_RHOPL</name>
<dbReference type="PANTHER" id="PTHR30482">
    <property type="entry name" value="HIGH-AFFINITY BRANCHED-CHAIN AMINO ACID TRANSPORT SYSTEM PERMEASE"/>
    <property type="match status" value="1"/>
</dbReference>
<dbReference type="EMBL" id="QKQS01000023">
    <property type="protein sequence ID" value="PZA10249.1"/>
    <property type="molecule type" value="Genomic_DNA"/>
</dbReference>
<feature type="transmembrane region" description="Helical" evidence="6">
    <location>
        <begin position="6"/>
        <end position="24"/>
    </location>
</feature>
<feature type="transmembrane region" description="Helical" evidence="6">
    <location>
        <begin position="208"/>
        <end position="229"/>
    </location>
</feature>
<feature type="transmembrane region" description="Helical" evidence="6">
    <location>
        <begin position="55"/>
        <end position="77"/>
    </location>
</feature>
<dbReference type="AlphaFoldDB" id="A0A323UD80"/>
<feature type="transmembrane region" description="Helical" evidence="6">
    <location>
        <begin position="31"/>
        <end position="49"/>
    </location>
</feature>
<dbReference type="GO" id="GO:0005886">
    <property type="term" value="C:plasma membrane"/>
    <property type="evidence" value="ECO:0007669"/>
    <property type="project" value="UniProtKB-SubCell"/>
</dbReference>
<keyword evidence="4 6" id="KW-1133">Transmembrane helix</keyword>
<evidence type="ECO:0000313" key="7">
    <source>
        <dbReference type="EMBL" id="PZA10249.1"/>
    </source>
</evidence>
<dbReference type="RefSeq" id="WP_110786359.1">
    <property type="nucleotide sequence ID" value="NZ_QKQS01000023.1"/>
</dbReference>
<dbReference type="GO" id="GO:0015658">
    <property type="term" value="F:branched-chain amino acid transmembrane transporter activity"/>
    <property type="evidence" value="ECO:0007669"/>
    <property type="project" value="InterPro"/>
</dbReference>
<gene>
    <name evidence="7" type="ORF">DNX69_12685</name>
</gene>
<feature type="transmembrane region" description="Helical" evidence="6">
    <location>
        <begin position="165"/>
        <end position="188"/>
    </location>
</feature>
<dbReference type="OrthoDB" id="5448271at2"/>
<sequence length="286" mass="29754">MSGYQTGVLIILCFNIMAAYAVYLPLVAGQLNLGIAGFMAIGAYTAAYLTNEMGWSLAAAIPAGGLAAGGLALLVAVPILRTHGIYLALATFALGQVISAVFLNLEVVGAAAGYPVSTYASPVAVFSVTAAIVLFVVGLSQTRFTLYLTAIKNDRLVADLLGLKVWGLQVAAFTLGAAIAGIGGGLYAHHFSFIEAQHFSVQLSIYTVLYVLLGGTQTVWGPLVGALFFSLVPELLRAGEAWRYVIFAALIVAFMAVRPQGLVTSTALRGIGRLFGRKPAAPGAQP</sequence>
<reference evidence="7 8" key="1">
    <citation type="submission" date="2018-06" db="EMBL/GenBank/DDBJ databases">
        <title>Draft Whole-Genome Sequence of the purple photosynthetic bacterium Rhodospeudomonas palustris XCP.</title>
        <authorList>
            <person name="Rayyan A."/>
            <person name="Meyer T.E."/>
            <person name="Kyndt J.A."/>
        </authorList>
    </citation>
    <scope>NUCLEOTIDE SEQUENCE [LARGE SCALE GENOMIC DNA]</scope>
    <source>
        <strain evidence="7 8">XCP</strain>
    </source>
</reference>
<dbReference type="Pfam" id="PF02653">
    <property type="entry name" value="BPD_transp_2"/>
    <property type="match status" value="1"/>
</dbReference>
<evidence type="ECO:0000256" key="5">
    <source>
        <dbReference type="ARBA" id="ARBA00023136"/>
    </source>
</evidence>
<keyword evidence="5 6" id="KW-0472">Membrane</keyword>
<keyword evidence="3 6" id="KW-0812">Transmembrane</keyword>
<dbReference type="PANTHER" id="PTHR30482:SF20">
    <property type="entry name" value="HIGH-AFFINITY BRANCHED-CHAIN AMINO ACID TRANSPORT SYSTEM PERMEASE PROTEIN LIVM"/>
    <property type="match status" value="1"/>
</dbReference>
<dbReference type="InterPro" id="IPR043428">
    <property type="entry name" value="LivM-like"/>
</dbReference>
<evidence type="ECO:0000256" key="4">
    <source>
        <dbReference type="ARBA" id="ARBA00022989"/>
    </source>
</evidence>
<feature type="transmembrane region" description="Helical" evidence="6">
    <location>
        <begin position="241"/>
        <end position="257"/>
    </location>
</feature>
<evidence type="ECO:0000256" key="1">
    <source>
        <dbReference type="ARBA" id="ARBA00004651"/>
    </source>
</evidence>
<accession>A0A323UD80</accession>
<organism evidence="7 8">
    <name type="scientific">Rhodopseudomonas palustris</name>
    <dbReference type="NCBI Taxonomy" id="1076"/>
    <lineage>
        <taxon>Bacteria</taxon>
        <taxon>Pseudomonadati</taxon>
        <taxon>Pseudomonadota</taxon>
        <taxon>Alphaproteobacteria</taxon>
        <taxon>Hyphomicrobiales</taxon>
        <taxon>Nitrobacteraceae</taxon>
        <taxon>Rhodopseudomonas</taxon>
    </lineage>
</organism>
<dbReference type="CDD" id="cd06581">
    <property type="entry name" value="TM_PBP1_LivM_like"/>
    <property type="match status" value="1"/>
</dbReference>
<protein>
    <submittedName>
        <fullName evidence="7">Branched-chain amino acid ABC transporter permease</fullName>
    </submittedName>
</protein>
<evidence type="ECO:0000256" key="2">
    <source>
        <dbReference type="ARBA" id="ARBA00022475"/>
    </source>
</evidence>
<comment type="caution">
    <text evidence="7">The sequence shown here is derived from an EMBL/GenBank/DDBJ whole genome shotgun (WGS) entry which is preliminary data.</text>
</comment>
<dbReference type="InterPro" id="IPR001851">
    <property type="entry name" value="ABC_transp_permease"/>
</dbReference>
<comment type="subcellular location">
    <subcellularLocation>
        <location evidence="1">Cell membrane</location>
        <topology evidence="1">Multi-pass membrane protein</topology>
    </subcellularLocation>
</comment>
<feature type="transmembrane region" description="Helical" evidence="6">
    <location>
        <begin position="123"/>
        <end position="144"/>
    </location>
</feature>
<dbReference type="Proteomes" id="UP000248134">
    <property type="component" value="Unassembled WGS sequence"/>
</dbReference>
<keyword evidence="2" id="KW-1003">Cell membrane</keyword>
<proteinExistence type="predicted"/>
<evidence type="ECO:0000313" key="8">
    <source>
        <dbReference type="Proteomes" id="UP000248134"/>
    </source>
</evidence>
<evidence type="ECO:0000256" key="3">
    <source>
        <dbReference type="ARBA" id="ARBA00022692"/>
    </source>
</evidence>
<evidence type="ECO:0000256" key="6">
    <source>
        <dbReference type="SAM" id="Phobius"/>
    </source>
</evidence>